<sequence length="254" mass="28320">MRTWGSGRFRVGMESKRGDLWTYSSGRFQVGMESKKGIFGLKGIIIMEGHSESSSTTTSSKINHIWTSAEDELLVQSMLSLMENPQYYGNYTFKGKHLGKLEEMMEAKAPGFGWDEERKAMGGAAISAHQARNNARTQNVESHTDQSMPLEPNTDEEMYYSEGPPAEGGTEASSGSRKRKRCSGNKEEFKEAVREMTNKMGKMFTSTTQELVSSIAFAKNMEDDVVVEAMMFINGLTIQKRQVAHIKIATSPIL</sequence>
<protein>
    <submittedName>
        <fullName evidence="2">ATPase WRNIP1</fullName>
    </submittedName>
</protein>
<keyword evidence="3" id="KW-1185">Reference proteome</keyword>
<dbReference type="AlphaFoldDB" id="A0A834TLD1"/>
<feature type="compositionally biased region" description="Polar residues" evidence="1">
    <location>
        <begin position="130"/>
        <end position="147"/>
    </location>
</feature>
<dbReference type="Proteomes" id="UP000634136">
    <property type="component" value="Unassembled WGS sequence"/>
</dbReference>
<accession>A0A834TLD1</accession>
<name>A0A834TLD1_9FABA</name>
<gene>
    <name evidence="2" type="ORF">G2W53_022507</name>
</gene>
<evidence type="ECO:0000313" key="2">
    <source>
        <dbReference type="EMBL" id="KAF7824363.1"/>
    </source>
</evidence>
<reference evidence="2" key="1">
    <citation type="submission" date="2020-09" db="EMBL/GenBank/DDBJ databases">
        <title>Genome-Enabled Discovery of Anthraquinone Biosynthesis in Senna tora.</title>
        <authorList>
            <person name="Kang S.-H."/>
            <person name="Pandey R.P."/>
            <person name="Lee C.-M."/>
            <person name="Sim J.-S."/>
            <person name="Jeong J.-T."/>
            <person name="Choi B.-S."/>
            <person name="Jung M."/>
            <person name="Ginzburg D."/>
            <person name="Zhao K."/>
            <person name="Won S.Y."/>
            <person name="Oh T.-J."/>
            <person name="Yu Y."/>
            <person name="Kim N.-H."/>
            <person name="Lee O.R."/>
            <person name="Lee T.-H."/>
            <person name="Bashyal P."/>
            <person name="Kim T.-S."/>
            <person name="Lee W.-H."/>
            <person name="Kawkins C."/>
            <person name="Kim C.-K."/>
            <person name="Kim J.S."/>
            <person name="Ahn B.O."/>
            <person name="Rhee S.Y."/>
            <person name="Sohng J.K."/>
        </authorList>
    </citation>
    <scope>NUCLEOTIDE SEQUENCE</scope>
    <source>
        <tissue evidence="2">Leaf</tissue>
    </source>
</reference>
<dbReference type="EMBL" id="JAAIUW010000007">
    <property type="protein sequence ID" value="KAF7824363.1"/>
    <property type="molecule type" value="Genomic_DNA"/>
</dbReference>
<proteinExistence type="predicted"/>
<dbReference type="OrthoDB" id="1414261at2759"/>
<evidence type="ECO:0000313" key="3">
    <source>
        <dbReference type="Proteomes" id="UP000634136"/>
    </source>
</evidence>
<organism evidence="2 3">
    <name type="scientific">Senna tora</name>
    <dbReference type="NCBI Taxonomy" id="362788"/>
    <lineage>
        <taxon>Eukaryota</taxon>
        <taxon>Viridiplantae</taxon>
        <taxon>Streptophyta</taxon>
        <taxon>Embryophyta</taxon>
        <taxon>Tracheophyta</taxon>
        <taxon>Spermatophyta</taxon>
        <taxon>Magnoliopsida</taxon>
        <taxon>eudicotyledons</taxon>
        <taxon>Gunneridae</taxon>
        <taxon>Pentapetalae</taxon>
        <taxon>rosids</taxon>
        <taxon>fabids</taxon>
        <taxon>Fabales</taxon>
        <taxon>Fabaceae</taxon>
        <taxon>Caesalpinioideae</taxon>
        <taxon>Cassia clade</taxon>
        <taxon>Senna</taxon>
    </lineage>
</organism>
<evidence type="ECO:0000256" key="1">
    <source>
        <dbReference type="SAM" id="MobiDB-lite"/>
    </source>
</evidence>
<feature type="region of interest" description="Disordered" evidence="1">
    <location>
        <begin position="130"/>
        <end position="186"/>
    </location>
</feature>
<comment type="caution">
    <text evidence="2">The sequence shown here is derived from an EMBL/GenBank/DDBJ whole genome shotgun (WGS) entry which is preliminary data.</text>
</comment>